<protein>
    <recommendedName>
        <fullName evidence="2">LamG-like jellyroll fold domain-containing protein</fullName>
    </recommendedName>
</protein>
<evidence type="ECO:0000313" key="1">
    <source>
        <dbReference type="EMBL" id="KKN23372.1"/>
    </source>
</evidence>
<reference evidence="1" key="1">
    <citation type="journal article" date="2015" name="Nature">
        <title>Complex archaea that bridge the gap between prokaryotes and eukaryotes.</title>
        <authorList>
            <person name="Spang A."/>
            <person name="Saw J.H."/>
            <person name="Jorgensen S.L."/>
            <person name="Zaremba-Niedzwiedzka K."/>
            <person name="Martijn J."/>
            <person name="Lind A.E."/>
            <person name="van Eijk R."/>
            <person name="Schleper C."/>
            <person name="Guy L."/>
            <person name="Ettema T.J."/>
        </authorList>
    </citation>
    <scope>NUCLEOTIDE SEQUENCE</scope>
</reference>
<dbReference type="InterPro" id="IPR013320">
    <property type="entry name" value="ConA-like_dom_sf"/>
</dbReference>
<dbReference type="EMBL" id="LAZR01002978">
    <property type="protein sequence ID" value="KKN23372.1"/>
    <property type="molecule type" value="Genomic_DNA"/>
</dbReference>
<dbReference type="SUPFAM" id="SSF49899">
    <property type="entry name" value="Concanavalin A-like lectins/glucanases"/>
    <property type="match status" value="1"/>
</dbReference>
<evidence type="ECO:0008006" key="2">
    <source>
        <dbReference type="Google" id="ProtNLM"/>
    </source>
</evidence>
<organism evidence="1">
    <name type="scientific">marine sediment metagenome</name>
    <dbReference type="NCBI Taxonomy" id="412755"/>
    <lineage>
        <taxon>unclassified sequences</taxon>
        <taxon>metagenomes</taxon>
        <taxon>ecological metagenomes</taxon>
    </lineage>
</organism>
<gene>
    <name evidence="1" type="ORF">LCGC14_0905710</name>
</gene>
<dbReference type="Gene3D" id="2.60.120.200">
    <property type="match status" value="1"/>
</dbReference>
<dbReference type="Pfam" id="PF13385">
    <property type="entry name" value="Laminin_G_3"/>
    <property type="match status" value="1"/>
</dbReference>
<dbReference type="AlphaFoldDB" id="A0A0F9PFX2"/>
<comment type="caution">
    <text evidence="1">The sequence shown here is derived from an EMBL/GenBank/DDBJ whole genome shotgun (WGS) entry which is preliminary data.</text>
</comment>
<accession>A0A0F9PFX2</accession>
<proteinExistence type="predicted"/>
<name>A0A0F9PFX2_9ZZZZ</name>
<sequence length="631" mass="66561">MSNPAGIPITSGLVLALVPSLRSLLDFSGADRHPTFAGSGLSWIRQNGVYRIRAESTGRLVIPNDATLEAITDFSLFCAGSFSSSGVFARILNKRGVGGTQIDLYMDGGIDVELYDGASTRVAVMGSWDGVNSFTVNVESGVLGTLSANGFYRSDFNAPPTITANSADVTLWNYYSGNAPFTDTVKALLLYNRVLDADEDAQNHAWSESLTSPTIPHDRRFFDLGSLVPHGNAGGEMGSYDFRDVVGRTLPDRSGDGNDGSLEGQATTAITDMGQAGRFTADESRVELASDVVGNAAVSFSALVRANSSGGAGGGRLTDNTKFLVYFRLANRISLSSNGGVTKIESPASSILYGQWHHLVVTRDTAGNGEIFIDGEGVATGATGTPIAAGAVVIGNRAAGNRGWDGEIKNAILHDRVLDAAEVKAAYQPIRRKLLYKLGDLLPTLTDVLPGQVIPGTDYTVRTGTHSVAEAVGRDKAVENVVAGLYTRPQPDAFGTFRFKFNKAAASNLFWGFIASTPAAWNDAAMDGYQLQVNADERVAIRRINSGGATVLFASAVGYVVAGTDYEIAITRTLAGVFKAYILGGAYTAWTLIGTSAPDVTHVTSVYAATEAAVGDLTNMVDMQFHGELAP</sequence>